<dbReference type="InterPro" id="IPR036515">
    <property type="entry name" value="Transposase_17_sf"/>
</dbReference>
<dbReference type="SMART" id="SM01321">
    <property type="entry name" value="Y1_Tnp"/>
    <property type="match status" value="1"/>
</dbReference>
<accession>A0ABP7N1X6</accession>
<name>A0ABP7N1X6_9BACT</name>
<evidence type="ECO:0000313" key="2">
    <source>
        <dbReference type="EMBL" id="GAA3934898.1"/>
    </source>
</evidence>
<protein>
    <recommendedName>
        <fullName evidence="1">Transposase IS200-like domain-containing protein</fullName>
    </recommendedName>
</protein>
<gene>
    <name evidence="2" type="ORF">GCM10022406_19140</name>
</gene>
<dbReference type="InterPro" id="IPR052715">
    <property type="entry name" value="RAYT_transposase"/>
</dbReference>
<reference evidence="3" key="1">
    <citation type="journal article" date="2019" name="Int. J. Syst. Evol. Microbiol.">
        <title>The Global Catalogue of Microorganisms (GCM) 10K type strain sequencing project: providing services to taxonomists for standard genome sequencing and annotation.</title>
        <authorList>
            <consortium name="The Broad Institute Genomics Platform"/>
            <consortium name="The Broad Institute Genome Sequencing Center for Infectious Disease"/>
            <person name="Wu L."/>
            <person name="Ma J."/>
        </authorList>
    </citation>
    <scope>NUCLEOTIDE SEQUENCE [LARGE SCALE GENOMIC DNA]</scope>
    <source>
        <strain evidence="3">JCM 17214</strain>
    </source>
</reference>
<dbReference type="PANTHER" id="PTHR36966:SF1">
    <property type="entry name" value="REP-ASSOCIATED TYROSINE TRANSPOSASE"/>
    <property type="match status" value="1"/>
</dbReference>
<proteinExistence type="predicted"/>
<keyword evidence="3" id="KW-1185">Reference proteome</keyword>
<dbReference type="EMBL" id="BAABDH010000036">
    <property type="protein sequence ID" value="GAA3934898.1"/>
    <property type="molecule type" value="Genomic_DNA"/>
</dbReference>
<dbReference type="Proteomes" id="UP001499909">
    <property type="component" value="Unassembled WGS sequence"/>
</dbReference>
<dbReference type="PANTHER" id="PTHR36966">
    <property type="entry name" value="REP-ASSOCIATED TYROSINE TRANSPOSASE"/>
    <property type="match status" value="1"/>
</dbReference>
<organism evidence="2 3">
    <name type="scientific">Hymenobacter algoricola</name>
    <dbReference type="NCBI Taxonomy" id="486267"/>
    <lineage>
        <taxon>Bacteria</taxon>
        <taxon>Pseudomonadati</taxon>
        <taxon>Bacteroidota</taxon>
        <taxon>Cytophagia</taxon>
        <taxon>Cytophagales</taxon>
        <taxon>Hymenobacteraceae</taxon>
        <taxon>Hymenobacter</taxon>
    </lineage>
</organism>
<feature type="domain" description="Transposase IS200-like" evidence="1">
    <location>
        <begin position="76"/>
        <end position="184"/>
    </location>
</feature>
<evidence type="ECO:0000313" key="3">
    <source>
        <dbReference type="Proteomes" id="UP001499909"/>
    </source>
</evidence>
<dbReference type="InterPro" id="IPR002686">
    <property type="entry name" value="Transposase_17"/>
</dbReference>
<dbReference type="RefSeq" id="WP_345112928.1">
    <property type="nucleotide sequence ID" value="NZ_BAABDH010000036.1"/>
</dbReference>
<evidence type="ECO:0000259" key="1">
    <source>
        <dbReference type="SMART" id="SM01321"/>
    </source>
</evidence>
<comment type="caution">
    <text evidence="2">The sequence shown here is derived from an EMBL/GenBank/DDBJ whole genome shotgun (WGS) entry which is preliminary data.</text>
</comment>
<sequence>MAATTAPALPPGETLFTTFRLAGSVPARAFRALHRQRQQAQEAARQLTDAAVYQAALRRAEKRFFAGFDALLDAATVGPTFLEKEKIAEIVAGELMLLEELGFRVLGFALLPNHVHAVLHLPAASGASLYKSLQLLHQRTAAQSRRLLRTTLPPAAHFWQTGSYDYAVDDPAELLRLLDYVRHNAERAGKQGRWLEWPYCYLSPAYA</sequence>
<dbReference type="Gene3D" id="3.30.70.1290">
    <property type="entry name" value="Transposase IS200-like"/>
    <property type="match status" value="1"/>
</dbReference>
<dbReference type="SUPFAM" id="SSF143422">
    <property type="entry name" value="Transposase IS200-like"/>
    <property type="match status" value="1"/>
</dbReference>